<dbReference type="Proteomes" id="UP001372338">
    <property type="component" value="Unassembled WGS sequence"/>
</dbReference>
<sequence>MDMTIAYDNLEQSLVDEDGEMDELNGADQLHLDIGEHDELEEGIEYENDPIEEADELNEVNQLDMELHEDAEFEELHLGEPSSRSSTHPPAPMPPNSARSSPEHPSTDVDSNPAHIFFYATT</sequence>
<gene>
    <name evidence="2" type="ORF">RIF29_20563</name>
</gene>
<evidence type="ECO:0000313" key="3">
    <source>
        <dbReference type="Proteomes" id="UP001372338"/>
    </source>
</evidence>
<comment type="caution">
    <text evidence="2">The sequence shown here is derived from an EMBL/GenBank/DDBJ whole genome shotgun (WGS) entry which is preliminary data.</text>
</comment>
<proteinExistence type="predicted"/>
<reference evidence="2 3" key="1">
    <citation type="submission" date="2024-01" db="EMBL/GenBank/DDBJ databases">
        <title>The genomes of 5 underutilized Papilionoideae crops provide insights into root nodulation and disease resistanc.</title>
        <authorList>
            <person name="Yuan L."/>
        </authorList>
    </citation>
    <scope>NUCLEOTIDE SEQUENCE [LARGE SCALE GENOMIC DNA]</scope>
    <source>
        <strain evidence="2">ZHUSHIDOU_FW_LH</strain>
        <tissue evidence="2">Leaf</tissue>
    </source>
</reference>
<dbReference type="AlphaFoldDB" id="A0AAN9F5S2"/>
<evidence type="ECO:0000256" key="1">
    <source>
        <dbReference type="SAM" id="MobiDB-lite"/>
    </source>
</evidence>
<accession>A0AAN9F5S2</accession>
<feature type="region of interest" description="Disordered" evidence="1">
    <location>
        <begin position="71"/>
        <end position="122"/>
    </location>
</feature>
<name>A0AAN9F5S2_CROPI</name>
<dbReference type="EMBL" id="JAYWIO010000004">
    <property type="protein sequence ID" value="KAK7267883.1"/>
    <property type="molecule type" value="Genomic_DNA"/>
</dbReference>
<keyword evidence="3" id="KW-1185">Reference proteome</keyword>
<evidence type="ECO:0000313" key="2">
    <source>
        <dbReference type="EMBL" id="KAK7267883.1"/>
    </source>
</evidence>
<organism evidence="2 3">
    <name type="scientific">Crotalaria pallida</name>
    <name type="common">Smooth rattlebox</name>
    <name type="synonym">Crotalaria striata</name>
    <dbReference type="NCBI Taxonomy" id="3830"/>
    <lineage>
        <taxon>Eukaryota</taxon>
        <taxon>Viridiplantae</taxon>
        <taxon>Streptophyta</taxon>
        <taxon>Embryophyta</taxon>
        <taxon>Tracheophyta</taxon>
        <taxon>Spermatophyta</taxon>
        <taxon>Magnoliopsida</taxon>
        <taxon>eudicotyledons</taxon>
        <taxon>Gunneridae</taxon>
        <taxon>Pentapetalae</taxon>
        <taxon>rosids</taxon>
        <taxon>fabids</taxon>
        <taxon>Fabales</taxon>
        <taxon>Fabaceae</taxon>
        <taxon>Papilionoideae</taxon>
        <taxon>50 kb inversion clade</taxon>
        <taxon>genistoids sensu lato</taxon>
        <taxon>core genistoids</taxon>
        <taxon>Crotalarieae</taxon>
        <taxon>Crotalaria</taxon>
    </lineage>
</organism>
<protein>
    <submittedName>
        <fullName evidence="2">Uncharacterized protein</fullName>
    </submittedName>
</protein>